<keyword evidence="1" id="KW-0812">Transmembrane</keyword>
<accession>A0A0C2VG16</accession>
<dbReference type="PATRIC" id="fig|220754.4.peg.3355"/>
<feature type="transmembrane region" description="Helical" evidence="1">
    <location>
        <begin position="46"/>
        <end position="70"/>
    </location>
</feature>
<keyword evidence="1" id="KW-1133">Transmembrane helix</keyword>
<reference evidence="2 3" key="1">
    <citation type="submission" date="2015-01" db="EMBL/GenBank/DDBJ databases">
        <title>Jeotgalibacillus campisalis genome sequencing.</title>
        <authorList>
            <person name="Goh K.M."/>
            <person name="Chan K.-G."/>
            <person name="Yaakop A.S."/>
            <person name="Ee R."/>
            <person name="Gan H.M."/>
            <person name="Chan C.S."/>
        </authorList>
    </citation>
    <scope>NUCLEOTIDE SEQUENCE [LARGE SCALE GENOMIC DNA]</scope>
    <source>
        <strain evidence="2 3">SF-57</strain>
    </source>
</reference>
<dbReference type="Proteomes" id="UP000031972">
    <property type="component" value="Unassembled WGS sequence"/>
</dbReference>
<dbReference type="RefSeq" id="WP_041061061.1">
    <property type="nucleotide sequence ID" value="NZ_JXRR01000022.1"/>
</dbReference>
<feature type="transmembrane region" description="Helical" evidence="1">
    <location>
        <begin position="12"/>
        <end position="34"/>
    </location>
</feature>
<sequence>MEKLINRTTWFGLSAIGATFLGISVLFSLLGFYIVDVEMMAIFKWILYIFFFGTGIIGGLIAIAAIAIGLKMKFSSGKKETASENG</sequence>
<evidence type="ECO:0000313" key="2">
    <source>
        <dbReference type="EMBL" id="KIL42938.1"/>
    </source>
</evidence>
<organism evidence="2 3">
    <name type="scientific">Jeotgalibacillus campisalis</name>
    <dbReference type="NCBI Taxonomy" id="220754"/>
    <lineage>
        <taxon>Bacteria</taxon>
        <taxon>Bacillati</taxon>
        <taxon>Bacillota</taxon>
        <taxon>Bacilli</taxon>
        <taxon>Bacillales</taxon>
        <taxon>Caryophanaceae</taxon>
        <taxon>Jeotgalibacillus</taxon>
    </lineage>
</organism>
<keyword evidence="1" id="KW-0472">Membrane</keyword>
<name>A0A0C2VG16_9BACL</name>
<dbReference type="EMBL" id="JXRR01000022">
    <property type="protein sequence ID" value="KIL42938.1"/>
    <property type="molecule type" value="Genomic_DNA"/>
</dbReference>
<protein>
    <submittedName>
        <fullName evidence="2">Uncharacterized protein</fullName>
    </submittedName>
</protein>
<evidence type="ECO:0000256" key="1">
    <source>
        <dbReference type="SAM" id="Phobius"/>
    </source>
</evidence>
<dbReference type="OrthoDB" id="2455432at2"/>
<gene>
    <name evidence="2" type="ORF">KR50_33410</name>
</gene>
<evidence type="ECO:0000313" key="3">
    <source>
        <dbReference type="Proteomes" id="UP000031972"/>
    </source>
</evidence>
<dbReference type="AlphaFoldDB" id="A0A0C2VG16"/>
<comment type="caution">
    <text evidence="2">The sequence shown here is derived from an EMBL/GenBank/DDBJ whole genome shotgun (WGS) entry which is preliminary data.</text>
</comment>
<keyword evidence="3" id="KW-1185">Reference proteome</keyword>
<proteinExistence type="predicted"/>